<dbReference type="EMBL" id="PPTF01000008">
    <property type="protein sequence ID" value="POB00393.1"/>
    <property type="molecule type" value="Genomic_DNA"/>
</dbReference>
<dbReference type="PIRSF" id="PIRSF039004">
    <property type="entry name" value="ADE_EF_0837"/>
    <property type="match status" value="1"/>
</dbReference>
<dbReference type="Pfam" id="PF01979">
    <property type="entry name" value="Amidohydro_1"/>
    <property type="match status" value="1"/>
</dbReference>
<organism evidence="5 6">
    <name type="scientific">Chromobacterium sinusclupearum</name>
    <dbReference type="NCBI Taxonomy" id="2077146"/>
    <lineage>
        <taxon>Bacteria</taxon>
        <taxon>Pseudomonadati</taxon>
        <taxon>Pseudomonadota</taxon>
        <taxon>Betaproteobacteria</taxon>
        <taxon>Neisseriales</taxon>
        <taxon>Chromobacteriaceae</taxon>
        <taxon>Chromobacterium</taxon>
    </lineage>
</organism>
<evidence type="ECO:0000259" key="4">
    <source>
        <dbReference type="Pfam" id="PF01979"/>
    </source>
</evidence>
<feature type="domain" description="Amidohydrolase-related" evidence="4">
    <location>
        <begin position="49"/>
        <end position="335"/>
    </location>
</feature>
<dbReference type="InterPro" id="IPR020043">
    <property type="entry name" value="Deacetylase_Atu3266-like"/>
</dbReference>
<evidence type="ECO:0000313" key="6">
    <source>
        <dbReference type="Proteomes" id="UP000236416"/>
    </source>
</evidence>
<feature type="binding site" evidence="1">
    <location>
        <position position="58"/>
    </location>
    <ligand>
        <name>Zn(2+)</name>
        <dbReference type="ChEBI" id="CHEBI:29105"/>
        <label>1</label>
    </ligand>
</feature>
<evidence type="ECO:0000256" key="2">
    <source>
        <dbReference type="PIRSR" id="PIRSR039004-2"/>
    </source>
</evidence>
<feature type="binding site" evidence="1">
    <location>
        <position position="267"/>
    </location>
    <ligand>
        <name>Zn(2+)</name>
        <dbReference type="ChEBI" id="CHEBI:29105"/>
        <label>1</label>
    </ligand>
</feature>
<feature type="binding site" evidence="1">
    <location>
        <position position="56"/>
    </location>
    <ligand>
        <name>Zn(2+)</name>
        <dbReference type="ChEBI" id="CHEBI:29105"/>
        <label>1</label>
    </ligand>
</feature>
<dbReference type="InterPro" id="IPR032466">
    <property type="entry name" value="Metal_Hydrolase"/>
</dbReference>
<dbReference type="RefSeq" id="WP_103317129.1">
    <property type="nucleotide sequence ID" value="NZ_PPTF01000008.1"/>
</dbReference>
<feature type="binding site" evidence="1">
    <location>
        <position position="207"/>
    </location>
    <ligand>
        <name>Zn(2+)</name>
        <dbReference type="ChEBI" id="CHEBI:29105"/>
        <label>2</label>
    </ligand>
</feature>
<dbReference type="SUPFAM" id="SSF51338">
    <property type="entry name" value="Composite domain of metallo-dependent hydrolases"/>
    <property type="match status" value="1"/>
</dbReference>
<dbReference type="Proteomes" id="UP000236416">
    <property type="component" value="Unassembled WGS sequence"/>
</dbReference>
<dbReference type="GO" id="GO:0046872">
    <property type="term" value="F:metal ion binding"/>
    <property type="evidence" value="ECO:0007669"/>
    <property type="project" value="UniProtKB-KW"/>
</dbReference>
<name>A0A2K4MTT2_9NEIS</name>
<dbReference type="AlphaFoldDB" id="A0A2K4MTT2"/>
<keyword evidence="1" id="KW-0479">Metal-binding</keyword>
<feature type="binding site" description="via carbamate group" evidence="1">
    <location>
        <position position="150"/>
    </location>
    <ligand>
        <name>Zn(2+)</name>
        <dbReference type="ChEBI" id="CHEBI:29105"/>
        <label>2</label>
    </ligand>
</feature>
<gene>
    <name evidence="5" type="ORF">C2134_01995</name>
</gene>
<feature type="binding site" evidence="1">
    <location>
        <position position="184"/>
    </location>
    <ligand>
        <name>Zn(2+)</name>
        <dbReference type="ChEBI" id="CHEBI:29105"/>
        <label>2</label>
    </ligand>
</feature>
<protein>
    <submittedName>
        <fullName evidence="5">Amidohydrolase/deacetylase family metallohydrolase</fullName>
    </submittedName>
</protein>
<dbReference type="SUPFAM" id="SSF51556">
    <property type="entry name" value="Metallo-dependent hydrolases"/>
    <property type="match status" value="1"/>
</dbReference>
<dbReference type="Gene3D" id="2.30.40.10">
    <property type="entry name" value="Urease, subunit C, domain 1"/>
    <property type="match status" value="1"/>
</dbReference>
<dbReference type="NCBIfam" id="TIGR03583">
    <property type="entry name" value="EF_0837"/>
    <property type="match status" value="1"/>
</dbReference>
<feature type="binding site" description="via carbamate group" evidence="1">
    <location>
        <position position="150"/>
    </location>
    <ligand>
        <name>Zn(2+)</name>
        <dbReference type="ChEBI" id="CHEBI:29105"/>
        <label>1</label>
    </ligand>
</feature>
<keyword evidence="5" id="KW-0378">Hydrolase</keyword>
<feature type="modified residue" description="N6-carboxylysine" evidence="2">
    <location>
        <position position="150"/>
    </location>
</feature>
<reference evidence="5 6" key="1">
    <citation type="submission" date="2018-01" db="EMBL/GenBank/DDBJ databases">
        <title>Genomic Sequence of Chromobacterium MWU13-2610 from wild cranberry bogs within the Cape Cod National Seashore.</title>
        <authorList>
            <person name="O'Hara-Hanley K."/>
            <person name="Soby S."/>
            <person name="Harrison A."/>
        </authorList>
    </citation>
    <scope>NUCLEOTIDE SEQUENCE [LARGE SCALE GENOMIC DNA]</scope>
    <source>
        <strain evidence="5 6">MWU13-2610</strain>
    </source>
</reference>
<dbReference type="Gene3D" id="3.20.20.140">
    <property type="entry name" value="Metal-dependent hydrolases"/>
    <property type="match status" value="1"/>
</dbReference>
<dbReference type="InterPro" id="IPR047601">
    <property type="entry name" value="EF_0837-like"/>
</dbReference>
<keyword evidence="1" id="KW-0862">Zinc</keyword>
<dbReference type="InterPro" id="IPR011059">
    <property type="entry name" value="Metal-dep_hydrolase_composite"/>
</dbReference>
<dbReference type="GO" id="GO:0019213">
    <property type="term" value="F:deacetylase activity"/>
    <property type="evidence" value="ECO:0007669"/>
    <property type="project" value="InterPro"/>
</dbReference>
<proteinExistence type="predicted"/>
<evidence type="ECO:0000313" key="5">
    <source>
        <dbReference type="EMBL" id="POB00393.1"/>
    </source>
</evidence>
<dbReference type="GO" id="GO:0016810">
    <property type="term" value="F:hydrolase activity, acting on carbon-nitrogen (but not peptide) bonds"/>
    <property type="evidence" value="ECO:0007669"/>
    <property type="project" value="InterPro"/>
</dbReference>
<dbReference type="NCBIfam" id="NF006689">
    <property type="entry name" value="PRK09237.1"/>
    <property type="match status" value="1"/>
</dbReference>
<feature type="site" description="Transition state stabilizer" evidence="3">
    <location>
        <position position="152"/>
    </location>
</feature>
<evidence type="ECO:0000256" key="3">
    <source>
        <dbReference type="PIRSR" id="PIRSR039004-3"/>
    </source>
</evidence>
<dbReference type="InterPro" id="IPR006680">
    <property type="entry name" value="Amidohydro-rel"/>
</dbReference>
<accession>A0A2K4MTT2</accession>
<evidence type="ECO:0000256" key="1">
    <source>
        <dbReference type="PIRSR" id="PIRSR039004-1"/>
    </source>
</evidence>
<sequence length="377" mass="39591">MYDLIIHQARLPDGSLHDLAAADGRIAAIGRVDGPALRTLDLAGHHYLSAGWIDGHVHCFPESPIYHDEPDAVGIACGVTTVVDAGSAGADDIARFRQLADSARTEVRALLNISRIGLATQHELANLADVDLPLALAAIRQHRDFIVGLKARLSGSVVGSNGLAPLALAKTLQQQAGGLPLMVHVGNTPPDLDDIAAMLDKGDILTHCFNGKPNRILDGQARLRQSILGAIERGVLLDVGHGSASFSFEVARAALAQGIYPRTISSDIYCRNRVSGPVFGLAHVMSKFLALGMPLPRLIDCVTTHAADALGLAGKGRLEAGAAADFTVFDVAADDALLADAEGGSLQATQTLRPLAAIIAGQIWPTREGKLSHVFDL</sequence>
<dbReference type="PANTHER" id="PTHR42717">
    <property type="entry name" value="DIHYDROOROTASE-RELATED"/>
    <property type="match status" value="1"/>
</dbReference>
<keyword evidence="6" id="KW-1185">Reference proteome</keyword>
<comment type="caution">
    <text evidence="5">The sequence shown here is derived from an EMBL/GenBank/DDBJ whole genome shotgun (WGS) entry which is preliminary data.</text>
</comment>
<dbReference type="PANTHER" id="PTHR42717:SF1">
    <property type="entry name" value="IMIDAZOLONEPROPIONASE AND RELATED AMIDOHYDROLASES"/>
    <property type="match status" value="1"/>
</dbReference>